<dbReference type="AlphaFoldDB" id="A0A451G4A3"/>
<accession>A0A451G4A3</accession>
<gene>
    <name evidence="2" type="ORF">EPV75_00700</name>
</gene>
<organism evidence="2 3">
    <name type="scientific">Hydrogenovibrio thermophilus</name>
    <dbReference type="NCBI Taxonomy" id="265883"/>
    <lineage>
        <taxon>Bacteria</taxon>
        <taxon>Pseudomonadati</taxon>
        <taxon>Pseudomonadota</taxon>
        <taxon>Gammaproteobacteria</taxon>
        <taxon>Thiotrichales</taxon>
        <taxon>Piscirickettsiaceae</taxon>
        <taxon>Hydrogenovibrio</taxon>
    </lineage>
</organism>
<dbReference type="KEGG" id="htr:EPV75_00700"/>
<keyword evidence="3" id="KW-1185">Reference proteome</keyword>
<protein>
    <recommendedName>
        <fullName evidence="4">DUF4381 domain-containing protein</fullName>
    </recommendedName>
</protein>
<feature type="transmembrane region" description="Helical" evidence="1">
    <location>
        <begin position="31"/>
        <end position="55"/>
    </location>
</feature>
<evidence type="ECO:0008006" key="4">
    <source>
        <dbReference type="Google" id="ProtNLM"/>
    </source>
</evidence>
<evidence type="ECO:0000313" key="3">
    <source>
        <dbReference type="Proteomes" id="UP000285478"/>
    </source>
</evidence>
<evidence type="ECO:0000256" key="1">
    <source>
        <dbReference type="SAM" id="Phobius"/>
    </source>
</evidence>
<reference evidence="2 3" key="1">
    <citation type="journal article" date="2018" name="Environ. Microbiol.">
        <title>Genomes of ubiquitous marine and hypersaline Hydrogenovibrio, Thiomicrorhabdus and Thiomicrospira spp. encode a diversity of mechanisms to sustain chemolithoautotrophy in heterogeneous environments.</title>
        <authorList>
            <person name="Scott K.M."/>
            <person name="Williams J."/>
            <person name="Porter C.M.B."/>
            <person name="Russel S."/>
            <person name="Harmer T.L."/>
            <person name="Paul J.H."/>
            <person name="Antonen K.M."/>
            <person name="Bridges M.K."/>
            <person name="Camper G.J."/>
            <person name="Campla C.K."/>
            <person name="Casella L.G."/>
            <person name="Chase E."/>
            <person name="Conrad J.W."/>
            <person name="Cruz M.C."/>
            <person name="Dunlap D.S."/>
            <person name="Duran L."/>
            <person name="Fahsbender E.M."/>
            <person name="Goldsmith D.B."/>
            <person name="Keeley R.F."/>
            <person name="Kondoff M.R."/>
            <person name="Kussy B.I."/>
            <person name="Lane M.K."/>
            <person name="Lawler S."/>
            <person name="Leigh B.A."/>
            <person name="Lewis C."/>
            <person name="Lostal L.M."/>
            <person name="Marking D."/>
            <person name="Mancera P.A."/>
            <person name="McClenthan E.C."/>
            <person name="McIntyre E.A."/>
            <person name="Mine J.A."/>
            <person name="Modi S."/>
            <person name="Moore B.D."/>
            <person name="Morgan W.A."/>
            <person name="Nelson K.M."/>
            <person name="Nguyen K.N."/>
            <person name="Ogburn N."/>
            <person name="Parrino D.G."/>
            <person name="Pedapudi A.D."/>
            <person name="Pelham R.P."/>
            <person name="Preece A.M."/>
            <person name="Rampersad E.A."/>
            <person name="Richardson J.C."/>
            <person name="Rodgers C.M."/>
            <person name="Schaffer B.L."/>
            <person name="Sheridan N.E."/>
            <person name="Solone M.R."/>
            <person name="Staley Z.R."/>
            <person name="Tabuchi M."/>
            <person name="Waide R.J."/>
            <person name="Wanjugi P.W."/>
            <person name="Young S."/>
            <person name="Clum A."/>
            <person name="Daum C."/>
            <person name="Huntemann M."/>
            <person name="Ivanova N."/>
            <person name="Kyrpides N."/>
            <person name="Mikhailova N."/>
            <person name="Palaniappan K."/>
            <person name="Pillay M."/>
            <person name="Reddy T.B.K."/>
            <person name="Shapiro N."/>
            <person name="Stamatis D."/>
            <person name="Varghese N."/>
            <person name="Woyke T."/>
            <person name="Boden R."/>
            <person name="Freyermuth S.K."/>
            <person name="Kerfeld C.A."/>
        </authorList>
    </citation>
    <scope>NUCLEOTIDE SEQUENCE [LARGE SCALE GENOMIC DNA]</scope>
    <source>
        <strain evidence="2 3">JR-2</strain>
    </source>
</reference>
<keyword evidence="1" id="KW-1133">Transmembrane helix</keyword>
<proteinExistence type="predicted"/>
<sequence>MADTQAMQMAENTLIDIEVPMPPGIDWLGGLLMLGWGLLAVLVVLLLGTMVWFVWRRAQLYWRLERLKRALAKSSSEHGAVQLYQALQTAKRHDLLTSDAEAPLKQAIDQACFGPKTVSRETLSSLIQTFQAELKAAAPSMGDAVRALPTIVRTGLKRLGLGRANAEQTLRGNHK</sequence>
<keyword evidence="1" id="KW-0472">Membrane</keyword>
<dbReference type="Proteomes" id="UP000285478">
    <property type="component" value="Chromosome"/>
</dbReference>
<name>A0A451G4A3_9GAMM</name>
<dbReference type="EMBL" id="CP035033">
    <property type="protein sequence ID" value="QAB14294.1"/>
    <property type="molecule type" value="Genomic_DNA"/>
</dbReference>
<keyword evidence="1" id="KW-0812">Transmembrane</keyword>
<dbReference type="RefSeq" id="WP_128384136.1">
    <property type="nucleotide sequence ID" value="NZ_CP035033.1"/>
</dbReference>
<evidence type="ECO:0000313" key="2">
    <source>
        <dbReference type="EMBL" id="QAB14294.1"/>
    </source>
</evidence>